<gene>
    <name evidence="5" type="ORF">TrCOL_g9913</name>
</gene>
<keyword evidence="6" id="KW-1185">Reference proteome</keyword>
<dbReference type="Gene3D" id="3.10.20.30">
    <property type="match status" value="1"/>
</dbReference>
<keyword evidence="3" id="KW-0732">Signal</keyword>
<feature type="domain" description="2Fe-2S ferredoxin-type" evidence="4">
    <location>
        <begin position="85"/>
        <end position="137"/>
    </location>
</feature>
<keyword evidence="1" id="KW-0479">Metal-binding</keyword>
<feature type="chain" id="PRO_5040860452" description="2Fe-2S ferredoxin-type domain-containing protein" evidence="3">
    <location>
        <begin position="26"/>
        <end position="150"/>
    </location>
</feature>
<keyword evidence="1" id="KW-0408">Iron</keyword>
<evidence type="ECO:0000313" key="5">
    <source>
        <dbReference type="EMBL" id="GMI32880.1"/>
    </source>
</evidence>
<comment type="caution">
    <text evidence="5">The sequence shown here is derived from an EMBL/GenBank/DDBJ whole genome shotgun (WGS) entry which is preliminary data.</text>
</comment>
<dbReference type="Proteomes" id="UP001165065">
    <property type="component" value="Unassembled WGS sequence"/>
</dbReference>
<dbReference type="PROSITE" id="PS00197">
    <property type="entry name" value="2FE2S_FER_1"/>
    <property type="match status" value="1"/>
</dbReference>
<dbReference type="GO" id="GO:0051537">
    <property type="term" value="F:2 iron, 2 sulfur cluster binding"/>
    <property type="evidence" value="ECO:0007669"/>
    <property type="project" value="UniProtKB-KW"/>
</dbReference>
<dbReference type="EMBL" id="BRYA01000023">
    <property type="protein sequence ID" value="GMI32880.1"/>
    <property type="molecule type" value="Genomic_DNA"/>
</dbReference>
<dbReference type="CDD" id="cd00207">
    <property type="entry name" value="fer2"/>
    <property type="match status" value="1"/>
</dbReference>
<dbReference type="AlphaFoldDB" id="A0A9W7L6B7"/>
<reference evidence="6" key="1">
    <citation type="journal article" date="2023" name="Commun. Biol.">
        <title>Genome analysis of Parmales, the sister group of diatoms, reveals the evolutionary specialization of diatoms from phago-mixotrophs to photoautotrophs.</title>
        <authorList>
            <person name="Ban H."/>
            <person name="Sato S."/>
            <person name="Yoshikawa S."/>
            <person name="Yamada K."/>
            <person name="Nakamura Y."/>
            <person name="Ichinomiya M."/>
            <person name="Sato N."/>
            <person name="Blanc-Mathieu R."/>
            <person name="Endo H."/>
            <person name="Kuwata A."/>
            <person name="Ogata H."/>
        </authorList>
    </citation>
    <scope>NUCLEOTIDE SEQUENCE [LARGE SCALE GENOMIC DNA]</scope>
</reference>
<evidence type="ECO:0000313" key="6">
    <source>
        <dbReference type="Proteomes" id="UP001165065"/>
    </source>
</evidence>
<dbReference type="InterPro" id="IPR006058">
    <property type="entry name" value="2Fe2S_fd_BS"/>
</dbReference>
<evidence type="ECO:0000256" key="2">
    <source>
        <dbReference type="ARBA" id="ARBA00023014"/>
    </source>
</evidence>
<accession>A0A9W7L6B7</accession>
<sequence length="150" mass="16106">MTNTLLPLLLPLLLACIYNIPTSTSFLLTPTTSTTFHRHSSNHHSSNHHPNLVLFGFFDKAFSNEDLGARPNAGLKNGPTINDSVTINGKPCKNAVVGQKLSIVANAARVKISYNCQKGDCGTCMVKVNGRKAKACQAIVPKGTCKIETL</sequence>
<evidence type="ECO:0000259" key="4">
    <source>
        <dbReference type="Pfam" id="PF00111"/>
    </source>
</evidence>
<dbReference type="InterPro" id="IPR036010">
    <property type="entry name" value="2Fe-2S_ferredoxin-like_sf"/>
</dbReference>
<dbReference type="Pfam" id="PF00111">
    <property type="entry name" value="Fer2"/>
    <property type="match status" value="1"/>
</dbReference>
<keyword evidence="1" id="KW-0001">2Fe-2S</keyword>
<feature type="signal peptide" evidence="3">
    <location>
        <begin position="1"/>
        <end position="25"/>
    </location>
</feature>
<proteinExistence type="predicted"/>
<evidence type="ECO:0000256" key="1">
    <source>
        <dbReference type="ARBA" id="ARBA00022714"/>
    </source>
</evidence>
<dbReference type="InterPro" id="IPR001041">
    <property type="entry name" value="2Fe-2S_ferredoxin-type"/>
</dbReference>
<name>A0A9W7L6B7_9STRA</name>
<dbReference type="InterPro" id="IPR012675">
    <property type="entry name" value="Beta-grasp_dom_sf"/>
</dbReference>
<evidence type="ECO:0000256" key="3">
    <source>
        <dbReference type="SAM" id="SignalP"/>
    </source>
</evidence>
<keyword evidence="2" id="KW-0411">Iron-sulfur</keyword>
<protein>
    <recommendedName>
        <fullName evidence="4">2Fe-2S ferredoxin-type domain-containing protein</fullName>
    </recommendedName>
</protein>
<organism evidence="5 6">
    <name type="scientific">Triparma columacea</name>
    <dbReference type="NCBI Taxonomy" id="722753"/>
    <lineage>
        <taxon>Eukaryota</taxon>
        <taxon>Sar</taxon>
        <taxon>Stramenopiles</taxon>
        <taxon>Ochrophyta</taxon>
        <taxon>Bolidophyceae</taxon>
        <taxon>Parmales</taxon>
        <taxon>Triparmaceae</taxon>
        <taxon>Triparma</taxon>
    </lineage>
</organism>
<dbReference type="SUPFAM" id="SSF54292">
    <property type="entry name" value="2Fe-2S ferredoxin-like"/>
    <property type="match status" value="1"/>
</dbReference>
<dbReference type="OrthoDB" id="39246at2759"/>